<dbReference type="InterPro" id="IPR002525">
    <property type="entry name" value="Transp_IS110-like_N"/>
</dbReference>
<evidence type="ECO:0000313" key="3">
    <source>
        <dbReference type="Proteomes" id="UP001230426"/>
    </source>
</evidence>
<sequence>MVMVPPERSADLRAYYSKHAKSDRLDSRILARLPLLRPEGLHTGQGLGLGDSLRRAIKLRSTLVRRRTATLARLDALLEILGPGWHAALGRPGQQDPLKFLAAGYACPRTVRRLGRARLARFLHRHSCGAWSEAKAEELLATAAVTLQLWDDDLDCPDLADDIAIELTALPSNLSFMIRSFS</sequence>
<name>A0ABT9RIA2_9ACTN</name>
<gene>
    <name evidence="2" type="ORF">J2S55_008290</name>
</gene>
<keyword evidence="3" id="KW-1185">Reference proteome</keyword>
<accession>A0ABT9RIA2</accession>
<reference evidence="2 3" key="1">
    <citation type="submission" date="2023-07" db="EMBL/GenBank/DDBJ databases">
        <title>Sequencing the genomes of 1000 actinobacteria strains.</title>
        <authorList>
            <person name="Klenk H.-P."/>
        </authorList>
    </citation>
    <scope>NUCLEOTIDE SEQUENCE [LARGE SCALE GENOMIC DNA]</scope>
    <source>
        <strain evidence="2 3">DSM 44109</strain>
    </source>
</reference>
<dbReference type="Pfam" id="PF01548">
    <property type="entry name" value="DEDD_Tnp_IS110"/>
    <property type="match status" value="1"/>
</dbReference>
<dbReference type="Proteomes" id="UP001230426">
    <property type="component" value="Unassembled WGS sequence"/>
</dbReference>
<comment type="caution">
    <text evidence="2">The sequence shown here is derived from an EMBL/GenBank/DDBJ whole genome shotgun (WGS) entry which is preliminary data.</text>
</comment>
<dbReference type="EMBL" id="JAUSRB010000002">
    <property type="protein sequence ID" value="MDP9869024.1"/>
    <property type="molecule type" value="Genomic_DNA"/>
</dbReference>
<feature type="domain" description="Transposase IS110-like N-terminal" evidence="1">
    <location>
        <begin position="2"/>
        <end position="82"/>
    </location>
</feature>
<evidence type="ECO:0000259" key="1">
    <source>
        <dbReference type="Pfam" id="PF01548"/>
    </source>
</evidence>
<evidence type="ECO:0000313" key="2">
    <source>
        <dbReference type="EMBL" id="MDP9869024.1"/>
    </source>
</evidence>
<proteinExistence type="predicted"/>
<organism evidence="2 3">
    <name type="scientific">Streptosporangium brasiliense</name>
    <dbReference type="NCBI Taxonomy" id="47480"/>
    <lineage>
        <taxon>Bacteria</taxon>
        <taxon>Bacillati</taxon>
        <taxon>Actinomycetota</taxon>
        <taxon>Actinomycetes</taxon>
        <taxon>Streptosporangiales</taxon>
        <taxon>Streptosporangiaceae</taxon>
        <taxon>Streptosporangium</taxon>
    </lineage>
</organism>
<protein>
    <recommendedName>
        <fullName evidence="1">Transposase IS110-like N-terminal domain-containing protein</fullName>
    </recommendedName>
</protein>